<dbReference type="EC" id="3.6.3.36" evidence="6"/>
<name>A0A0M7A603_9HYPH</name>
<dbReference type="InterPro" id="IPR003593">
    <property type="entry name" value="AAA+_ATPase"/>
</dbReference>
<dbReference type="GO" id="GO:0016887">
    <property type="term" value="F:ATP hydrolysis activity"/>
    <property type="evidence" value="ECO:0007669"/>
    <property type="project" value="InterPro"/>
</dbReference>
<dbReference type="AlphaFoldDB" id="A0A0M7A603"/>
<dbReference type="Gene3D" id="3.40.50.300">
    <property type="entry name" value="P-loop containing nucleotide triphosphate hydrolases"/>
    <property type="match status" value="1"/>
</dbReference>
<keyword evidence="2" id="KW-0813">Transport</keyword>
<feature type="domain" description="ABC transporter" evidence="5">
    <location>
        <begin position="1"/>
        <end position="203"/>
    </location>
</feature>
<dbReference type="PROSITE" id="PS00211">
    <property type="entry name" value="ABC_TRANSPORTER_1"/>
    <property type="match status" value="1"/>
</dbReference>
<dbReference type="Proteomes" id="UP000049983">
    <property type="component" value="Unassembled WGS sequence"/>
</dbReference>
<evidence type="ECO:0000256" key="1">
    <source>
        <dbReference type="ARBA" id="ARBA00005417"/>
    </source>
</evidence>
<dbReference type="SMART" id="SM00382">
    <property type="entry name" value="AAA"/>
    <property type="match status" value="1"/>
</dbReference>
<comment type="similarity">
    <text evidence="1">Belongs to the ABC transporter superfamily.</text>
</comment>
<gene>
    <name evidence="6" type="primary">tauB_1</name>
    <name evidence="6" type="ORF">LA5096_02045</name>
</gene>
<dbReference type="RefSeq" id="WP_055391734.1">
    <property type="nucleotide sequence ID" value="NZ_CXWA01000017.1"/>
</dbReference>
<dbReference type="GO" id="GO:0005524">
    <property type="term" value="F:ATP binding"/>
    <property type="evidence" value="ECO:0007669"/>
    <property type="project" value="UniProtKB-KW"/>
</dbReference>
<keyword evidence="3" id="KW-0547">Nucleotide-binding</keyword>
<dbReference type="Pfam" id="PF00005">
    <property type="entry name" value="ABC_tran"/>
    <property type="match status" value="1"/>
</dbReference>
<dbReference type="PROSITE" id="PS50893">
    <property type="entry name" value="ABC_TRANSPORTER_2"/>
    <property type="match status" value="1"/>
</dbReference>
<dbReference type="STRING" id="311410.LA5095_06083"/>
<evidence type="ECO:0000256" key="2">
    <source>
        <dbReference type="ARBA" id="ARBA00022448"/>
    </source>
</evidence>
<protein>
    <submittedName>
        <fullName evidence="6">Taurine import ATP-binding protein TauB</fullName>
        <ecNumber evidence="6">3.6.3.36</ecNumber>
    </submittedName>
</protein>
<dbReference type="InterPro" id="IPR050166">
    <property type="entry name" value="ABC_transporter_ATP-bind"/>
</dbReference>
<evidence type="ECO:0000256" key="4">
    <source>
        <dbReference type="ARBA" id="ARBA00022840"/>
    </source>
</evidence>
<evidence type="ECO:0000313" key="7">
    <source>
        <dbReference type="Proteomes" id="UP000049983"/>
    </source>
</evidence>
<accession>A0A0M7A603</accession>
<proteinExistence type="inferred from homology"/>
<dbReference type="InterPro" id="IPR003439">
    <property type="entry name" value="ABC_transporter-like_ATP-bd"/>
</dbReference>
<evidence type="ECO:0000259" key="5">
    <source>
        <dbReference type="PROSITE" id="PS50893"/>
    </source>
</evidence>
<dbReference type="PANTHER" id="PTHR42788:SF19">
    <property type="entry name" value="ALIPHATIC SULFONATES IMPORT ATP-BINDING PROTEIN SSUB 2"/>
    <property type="match status" value="1"/>
</dbReference>
<sequence>MIGIDIKGKSYGDQPVLGNVRLEIASGECVAVLGPSGIGKTTLLRIAAGLDTDFDGHVTRPERISMVFQEPTLLPWRSAGDNISLITGASDAAVEEALLRVGLDGKADRLPDQLSLGQRRRLSLARAFAAKPQFLVMDEPFASLDKGLANDMIALTLELLADASIATLLVTHSEHEASRLAGSVYLLHGQPANLAQTRLPSGLS</sequence>
<dbReference type="SUPFAM" id="SSF52540">
    <property type="entry name" value="P-loop containing nucleoside triphosphate hydrolases"/>
    <property type="match status" value="1"/>
</dbReference>
<keyword evidence="7" id="KW-1185">Reference proteome</keyword>
<keyword evidence="4 6" id="KW-0067">ATP-binding</keyword>
<evidence type="ECO:0000313" key="6">
    <source>
        <dbReference type="EMBL" id="CTQ69163.1"/>
    </source>
</evidence>
<evidence type="ECO:0000256" key="3">
    <source>
        <dbReference type="ARBA" id="ARBA00022741"/>
    </source>
</evidence>
<reference evidence="7" key="1">
    <citation type="submission" date="2015-07" db="EMBL/GenBank/DDBJ databases">
        <authorList>
            <person name="Rodrigo-Torres Lidia"/>
            <person name="Arahal R.David."/>
        </authorList>
    </citation>
    <scope>NUCLEOTIDE SEQUENCE [LARGE SCALE GENOMIC DNA]</scope>
    <source>
        <strain evidence="7">CECT 5096</strain>
    </source>
</reference>
<keyword evidence="6" id="KW-0378">Hydrolase</keyword>
<dbReference type="GeneID" id="97669442"/>
<organism evidence="6 7">
    <name type="scientific">Roseibium album</name>
    <dbReference type="NCBI Taxonomy" id="311410"/>
    <lineage>
        <taxon>Bacteria</taxon>
        <taxon>Pseudomonadati</taxon>
        <taxon>Pseudomonadota</taxon>
        <taxon>Alphaproteobacteria</taxon>
        <taxon>Hyphomicrobiales</taxon>
        <taxon>Stappiaceae</taxon>
        <taxon>Roseibium</taxon>
    </lineage>
</organism>
<dbReference type="InterPro" id="IPR027417">
    <property type="entry name" value="P-loop_NTPase"/>
</dbReference>
<dbReference type="EMBL" id="CXWC01000005">
    <property type="protein sequence ID" value="CTQ69163.1"/>
    <property type="molecule type" value="Genomic_DNA"/>
</dbReference>
<dbReference type="OrthoDB" id="9802264at2"/>
<dbReference type="InterPro" id="IPR017871">
    <property type="entry name" value="ABC_transporter-like_CS"/>
</dbReference>
<dbReference type="PANTHER" id="PTHR42788">
    <property type="entry name" value="TAURINE IMPORT ATP-BINDING PROTEIN-RELATED"/>
    <property type="match status" value="1"/>
</dbReference>